<feature type="coiled-coil region" evidence="1">
    <location>
        <begin position="37"/>
        <end position="114"/>
    </location>
</feature>
<evidence type="ECO:0008006" key="5">
    <source>
        <dbReference type="Google" id="ProtNLM"/>
    </source>
</evidence>
<dbReference type="RefSeq" id="WP_015751329.1">
    <property type="nucleotide sequence ID" value="NC_013223.1"/>
</dbReference>
<sequence>MTHKTSAGLTALVLGVLLLFGCATQQEEGQANATTETRRLEREVSELHKTNRRLEQKIAELEDQLEACRQHEPDWETLQKDLQTLLDKEANATRRKAEEWLEDWEEKLESWRQRVAPSPPEEGQRL</sequence>
<evidence type="ECO:0000313" key="3">
    <source>
        <dbReference type="EMBL" id="ACV68171.1"/>
    </source>
</evidence>
<evidence type="ECO:0000256" key="2">
    <source>
        <dbReference type="SAM" id="SignalP"/>
    </source>
</evidence>
<name>C8X174_DESRD</name>
<keyword evidence="2" id="KW-0732">Signal</keyword>
<gene>
    <name evidence="3" type="ordered locus">Dret_0880</name>
</gene>
<evidence type="ECO:0000256" key="1">
    <source>
        <dbReference type="SAM" id="Coils"/>
    </source>
</evidence>
<dbReference type="KEGG" id="drt:Dret_0880"/>
<keyword evidence="4" id="KW-1185">Reference proteome</keyword>
<proteinExistence type="predicted"/>
<feature type="signal peptide" evidence="2">
    <location>
        <begin position="1"/>
        <end position="25"/>
    </location>
</feature>
<reference evidence="3 4" key="2">
    <citation type="journal article" date="2010" name="Stand. Genomic Sci.">
        <title>Complete genome sequence of Desulfohalobium retbaense type strain (HR(100)).</title>
        <authorList>
            <person name="Spring S."/>
            <person name="Nolan M."/>
            <person name="Lapidus A."/>
            <person name="Glavina Del Rio T."/>
            <person name="Copeland A."/>
            <person name="Tice H."/>
            <person name="Cheng J.F."/>
            <person name="Lucas S."/>
            <person name="Land M."/>
            <person name="Chen F."/>
            <person name="Bruce D."/>
            <person name="Goodwin L."/>
            <person name="Pitluck S."/>
            <person name="Ivanova N."/>
            <person name="Mavromatis K."/>
            <person name="Mikhailova N."/>
            <person name="Pati A."/>
            <person name="Chen A."/>
            <person name="Palaniappan K."/>
            <person name="Hauser L."/>
            <person name="Chang Y.J."/>
            <person name="Jeffries C.D."/>
            <person name="Munk C."/>
            <person name="Kiss H."/>
            <person name="Chain P."/>
            <person name="Han C."/>
            <person name="Brettin T."/>
            <person name="Detter J.C."/>
            <person name="Schuler E."/>
            <person name="Goker M."/>
            <person name="Rohde M."/>
            <person name="Bristow J."/>
            <person name="Eisen J.A."/>
            <person name="Markowitz V."/>
            <person name="Hugenholtz P."/>
            <person name="Kyrpides N.C."/>
            <person name="Klenk H.P."/>
        </authorList>
    </citation>
    <scope>NUCLEOTIDE SEQUENCE [LARGE SCALE GENOMIC DNA]</scope>
    <source>
        <strain evidence="3 4">DSM 5692</strain>
    </source>
</reference>
<feature type="chain" id="PRO_5002994030" description="Lipoprotein" evidence="2">
    <location>
        <begin position="26"/>
        <end position="126"/>
    </location>
</feature>
<keyword evidence="1" id="KW-0175">Coiled coil</keyword>
<dbReference type="AlphaFoldDB" id="C8X174"/>
<organism evidence="3 4">
    <name type="scientific">Desulfohalobium retbaense (strain ATCC 49708 / DSM 5692 / JCM 16813 / HR100)</name>
    <dbReference type="NCBI Taxonomy" id="485915"/>
    <lineage>
        <taxon>Bacteria</taxon>
        <taxon>Pseudomonadati</taxon>
        <taxon>Thermodesulfobacteriota</taxon>
        <taxon>Desulfovibrionia</taxon>
        <taxon>Desulfovibrionales</taxon>
        <taxon>Desulfohalobiaceae</taxon>
        <taxon>Desulfohalobium</taxon>
    </lineage>
</organism>
<reference evidence="4" key="1">
    <citation type="submission" date="2009-09" db="EMBL/GenBank/DDBJ databases">
        <title>The complete chromosome of Desulfohalobium retbaense DSM 5692.</title>
        <authorList>
            <consortium name="US DOE Joint Genome Institute (JGI-PGF)"/>
            <person name="Lucas S."/>
            <person name="Copeland A."/>
            <person name="Lapidus A."/>
            <person name="Glavina del Rio T."/>
            <person name="Dalin E."/>
            <person name="Tice H."/>
            <person name="Bruce D."/>
            <person name="Goodwin L."/>
            <person name="Pitluck S."/>
            <person name="Kyrpides N."/>
            <person name="Mavromatis K."/>
            <person name="Ivanova N."/>
            <person name="Mikhailova N."/>
            <person name="Munk A.C."/>
            <person name="Brettin T."/>
            <person name="Detter J.C."/>
            <person name="Han C."/>
            <person name="Tapia R."/>
            <person name="Larimer F."/>
            <person name="Land M."/>
            <person name="Hauser L."/>
            <person name="Markowitz V."/>
            <person name="Cheng J.-F."/>
            <person name="Hugenholtz P."/>
            <person name="Woyke T."/>
            <person name="Wu D."/>
            <person name="Spring S."/>
            <person name="Klenk H.-P."/>
            <person name="Eisen J.A."/>
        </authorList>
    </citation>
    <scope>NUCLEOTIDE SEQUENCE [LARGE SCALE GENOMIC DNA]</scope>
    <source>
        <strain evidence="4">DSM 5692</strain>
    </source>
</reference>
<dbReference type="HOGENOM" id="CLU_1977949_0_0_7"/>
<dbReference type="EMBL" id="CP001734">
    <property type="protein sequence ID" value="ACV68171.1"/>
    <property type="molecule type" value="Genomic_DNA"/>
</dbReference>
<protein>
    <recommendedName>
        <fullName evidence="5">Lipoprotein</fullName>
    </recommendedName>
</protein>
<dbReference type="Proteomes" id="UP000001052">
    <property type="component" value="Chromosome"/>
</dbReference>
<accession>C8X174</accession>
<evidence type="ECO:0000313" key="4">
    <source>
        <dbReference type="Proteomes" id="UP000001052"/>
    </source>
</evidence>
<dbReference type="PROSITE" id="PS51257">
    <property type="entry name" value="PROKAR_LIPOPROTEIN"/>
    <property type="match status" value="1"/>
</dbReference>